<evidence type="ECO:0000313" key="3">
    <source>
        <dbReference type="Proteomes" id="UP000039865"/>
    </source>
</evidence>
<dbReference type="EMBL" id="CCKQ01003062">
    <property type="protein sequence ID" value="CDW74167.1"/>
    <property type="molecule type" value="Genomic_DNA"/>
</dbReference>
<sequence>MQFSKTQDLISRWGDLYIQKILDRYQQQIQTSPSIKVLVAHFYRVSEQILQFKSPAQNLIKIKNLQFLVRFGGVIAVINSSFQDIDSTYRNSVANYGGVMYMKDIYSLTLNNISMEYNVASDSGSVIYIDQIKDDIKLSNITIRHSQATFNGAIYYTSQYQNEIEPRYFNFYMKDVTIESTKSQLKCFLYFDNINGVLISERLYMNYTSVITDSSIYIQNAVMVELHDNQLYNPIGRQESSFLYIRNLQQSAYLSNTNIDCFSYGGPDSYDERLVQQVILDDFQQIYEDSRLISSLILINFGQLQLNNFTVQNCDIRGQQQQIIVANLEKNTIIIHNSTFTNIIAKGFYYGIDQQLYLANVEIIDVYNLINSLFQLFDSILSLSNVTLRAIQGKYGGLFDITREDMLRPTEFIIKKSIFQDIIIDHEYSFFIAIRGFDFMYLDEIPQTKLLLKTHILEIFKQQRDRLNFYIAQCQRSNDGQFIHLVNTGFDDYQSTFQNNFASQGGVFSCNNCTIKMENSIFKNNVANQGGCIFTDNTVQVILINITIINNKALRDGGFIYLRLNNKQSDAESIFILKDSNKLSNNQAERGGFIYSVNPSASITLQNITVSSAYSTQNGGFISLQSGLKLLIQNSNFDSFKSAHGALIYSIADTITINIANSIFICDNLETFKNKSFQLTDRNYLSDSDTQFYVSNAKQLQSSQNSFQYCGTSSLGGVFTLTKTKFSDFKSKFLYNSGQYGGVINSQESQSELIQSKFSSNQAKLGGAFYMVSYSNLTIINCQFSQNYASESGGVIFLSTQSILQIQGSEFTKNVASDNSVIDVLGANLNYDIKIEKSIFEFNYSTRNTLSFVYANIFISDSQFKNNIARERTKGILCGARSKGGAIYASNFKSIYIGNNTILKDNFAIDSGEDIYLTNSVNTLTLNKVQISNVNAKNSIYIDNLRSAYGGAIYIIDSDLNKGNTDIEKNRKYYIVNSVFNNCSAQVGGAIMTENAQSILVMDSQFIWNKAINIKEQQTQVSSSGSGGAIYYTCDNNILNCKLTFYGINMFKSNDALIQGGAIYWNSLEPIYNNSNLNFINNSAKYGDNMACYAQNLGSLSKYQYKEQMIKLGLYTLDDFDFRMLEQSNSEKIMFNQTFDNQRSGGSIPIIYMALIDKYGQIVGSDFQNQKASMYPPILEGSSDFSIYGGIAVIDNVQITGNPGSNYQISFSTDGIDLTKLSNKESLQKLSSSDLNFLLDLKLRECQIGEQFTSVGKCQECDDSYSLKQMKEPGSCEICPSEKAVCLGGANIGPLPGYWRQSNMTKNIEKCLFQKACLGMIAPNYNPIGDCLRGYRGILCADCEKGFSRDNDYQCTQCPEHWANSLRLLAILVAVVILIVFMYLYEDSTQSFLTITYDFFI</sequence>
<dbReference type="Proteomes" id="UP000039865">
    <property type="component" value="Unassembled WGS sequence"/>
</dbReference>
<feature type="transmembrane region" description="Helical" evidence="1">
    <location>
        <begin position="1366"/>
        <end position="1385"/>
    </location>
</feature>
<keyword evidence="1" id="KW-1133">Transmembrane helix</keyword>
<dbReference type="OrthoDB" id="2150267at2759"/>
<keyword evidence="3" id="KW-1185">Reference proteome</keyword>
<accession>A0A077ZY61</accession>
<evidence type="ECO:0000313" key="2">
    <source>
        <dbReference type="EMBL" id="CDW74167.1"/>
    </source>
</evidence>
<proteinExistence type="predicted"/>
<gene>
    <name evidence="2" type="primary">Contig3365.g3606</name>
    <name evidence="2" type="ORF">STYLEM_3161</name>
</gene>
<dbReference type="InterPro" id="IPR011050">
    <property type="entry name" value="Pectin_lyase_fold/virulence"/>
</dbReference>
<evidence type="ECO:0000256" key="1">
    <source>
        <dbReference type="SAM" id="Phobius"/>
    </source>
</evidence>
<keyword evidence="1" id="KW-0812">Transmembrane</keyword>
<dbReference type="PANTHER" id="PTHR11319:SF35">
    <property type="entry name" value="OUTER MEMBRANE PROTEIN PMPC-RELATED"/>
    <property type="match status" value="1"/>
</dbReference>
<reference evidence="2 3" key="1">
    <citation type="submission" date="2014-06" db="EMBL/GenBank/DDBJ databases">
        <authorList>
            <person name="Swart Estienne"/>
        </authorList>
    </citation>
    <scope>NUCLEOTIDE SEQUENCE [LARGE SCALE GENOMIC DNA]</scope>
    <source>
        <strain evidence="2 3">130c</strain>
    </source>
</reference>
<keyword evidence="1" id="KW-0472">Membrane</keyword>
<dbReference type="SUPFAM" id="SSF51126">
    <property type="entry name" value="Pectin lyase-like"/>
    <property type="match status" value="1"/>
</dbReference>
<dbReference type="PANTHER" id="PTHR11319">
    <property type="entry name" value="G PROTEIN-COUPLED RECEPTOR-RELATED"/>
    <property type="match status" value="1"/>
</dbReference>
<dbReference type="OMA" id="ANSIFIC"/>
<dbReference type="InParanoid" id="A0A077ZY61"/>
<protein>
    <recommendedName>
        <fullName evidence="4">Transmembrane protein</fullName>
    </recommendedName>
</protein>
<organism evidence="2 3">
    <name type="scientific">Stylonychia lemnae</name>
    <name type="common">Ciliate</name>
    <dbReference type="NCBI Taxonomy" id="5949"/>
    <lineage>
        <taxon>Eukaryota</taxon>
        <taxon>Sar</taxon>
        <taxon>Alveolata</taxon>
        <taxon>Ciliophora</taxon>
        <taxon>Intramacronucleata</taxon>
        <taxon>Spirotrichea</taxon>
        <taxon>Stichotrichia</taxon>
        <taxon>Sporadotrichida</taxon>
        <taxon>Oxytrichidae</taxon>
        <taxon>Stylonychinae</taxon>
        <taxon>Stylonychia</taxon>
    </lineage>
</organism>
<evidence type="ECO:0008006" key="4">
    <source>
        <dbReference type="Google" id="ProtNLM"/>
    </source>
</evidence>
<name>A0A077ZY61_STYLE</name>